<sequence>MLWNKMHVPLREMSSLSSFCDFFGRREAGIRVLLVCLRTSPYFLWVSGLSSFFLGDNGADIPGDQSEIIFIGTGTSEGIPRVSCVTNPLKKCEVCSKAAEPGNRNKRLSTSILTCYPTSTGKCNILVDAGNFLVPKNVNSSLLFQSFLLNSVYFAGSFTTALSDGFQPMASCISVRIRTIDMVIITHSHADAIGVDTSVIVPGAAVSDLQFNIIEEDPFTVHGLKITPLPVWHGSGLFSLGFHFADISHISGVSEIPEELIHYLRIDPDSGLSFSLYLSCLFLVDSLSHAHMHYMDSHMLFHLNNSHNQNLTIILSWLADMFNDFSRMLYAQIGLLQYVLDFRRYDAPDGS</sequence>
<dbReference type="Gene3D" id="3.60.15.10">
    <property type="entry name" value="Ribonuclease Z/Hydroxyacylglutathione hydrolase-like"/>
    <property type="match status" value="2"/>
</dbReference>
<dbReference type="PANTHER" id="PTHR42663">
    <property type="entry name" value="HYDROLASE C777.06C-RELATED-RELATED"/>
    <property type="match status" value="1"/>
</dbReference>
<dbReference type="Proteomes" id="UP000796880">
    <property type="component" value="Unassembled WGS sequence"/>
</dbReference>
<dbReference type="AlphaFoldDB" id="A0A8K0MMU4"/>
<evidence type="ECO:0000313" key="1">
    <source>
        <dbReference type="EMBL" id="KAF3451774.1"/>
    </source>
</evidence>
<reference evidence="1" key="1">
    <citation type="submission" date="2020-03" db="EMBL/GenBank/DDBJ databases">
        <title>A high-quality chromosome-level genome assembly of a woody plant with both climbing and erect habits, Rhamnella rubrinervis.</title>
        <authorList>
            <person name="Lu Z."/>
            <person name="Yang Y."/>
            <person name="Zhu X."/>
            <person name="Sun Y."/>
        </authorList>
    </citation>
    <scope>NUCLEOTIDE SEQUENCE</scope>
    <source>
        <strain evidence="1">BYM</strain>
        <tissue evidence="1">Leaf</tissue>
    </source>
</reference>
<comment type="caution">
    <text evidence="1">The sequence shown here is derived from an EMBL/GenBank/DDBJ whole genome shotgun (WGS) entry which is preliminary data.</text>
</comment>
<keyword evidence="2" id="KW-1185">Reference proteome</keyword>
<dbReference type="EMBL" id="VOIH02000003">
    <property type="protein sequence ID" value="KAF3451774.1"/>
    <property type="molecule type" value="Genomic_DNA"/>
</dbReference>
<dbReference type="SUPFAM" id="SSF56281">
    <property type="entry name" value="Metallo-hydrolase/oxidoreductase"/>
    <property type="match status" value="1"/>
</dbReference>
<dbReference type="InterPro" id="IPR036866">
    <property type="entry name" value="RibonucZ/Hydroxyglut_hydro"/>
</dbReference>
<dbReference type="PANTHER" id="PTHR42663:SF3">
    <property type="entry name" value="OS09G0363800 PROTEIN"/>
    <property type="match status" value="1"/>
</dbReference>
<name>A0A8K0MMU4_9ROSA</name>
<gene>
    <name evidence="1" type="ORF">FNV43_RR07870</name>
</gene>
<proteinExistence type="predicted"/>
<dbReference type="OrthoDB" id="341300at2759"/>
<evidence type="ECO:0000313" key="2">
    <source>
        <dbReference type="Proteomes" id="UP000796880"/>
    </source>
</evidence>
<accession>A0A8K0MMU4</accession>
<organism evidence="1 2">
    <name type="scientific">Rhamnella rubrinervis</name>
    <dbReference type="NCBI Taxonomy" id="2594499"/>
    <lineage>
        <taxon>Eukaryota</taxon>
        <taxon>Viridiplantae</taxon>
        <taxon>Streptophyta</taxon>
        <taxon>Embryophyta</taxon>
        <taxon>Tracheophyta</taxon>
        <taxon>Spermatophyta</taxon>
        <taxon>Magnoliopsida</taxon>
        <taxon>eudicotyledons</taxon>
        <taxon>Gunneridae</taxon>
        <taxon>Pentapetalae</taxon>
        <taxon>rosids</taxon>
        <taxon>fabids</taxon>
        <taxon>Rosales</taxon>
        <taxon>Rhamnaceae</taxon>
        <taxon>rhamnoid group</taxon>
        <taxon>Rhamneae</taxon>
        <taxon>Rhamnella</taxon>
    </lineage>
</organism>
<protein>
    <submittedName>
        <fullName evidence="1">Uncharacterized protein</fullName>
    </submittedName>
</protein>